<evidence type="ECO:0000259" key="7">
    <source>
        <dbReference type="PROSITE" id="PS50883"/>
    </source>
</evidence>
<dbReference type="InterPro" id="IPR052155">
    <property type="entry name" value="Biofilm_reg_signaling"/>
</dbReference>
<dbReference type="Gene3D" id="3.30.450.20">
    <property type="entry name" value="PAS domain"/>
    <property type="match status" value="1"/>
</dbReference>
<dbReference type="OrthoDB" id="5372181at2"/>
<dbReference type="PANTHER" id="PTHR44757">
    <property type="entry name" value="DIGUANYLATE CYCLASE DGCP"/>
    <property type="match status" value="1"/>
</dbReference>
<keyword evidence="4 6" id="KW-1133">Transmembrane helix</keyword>
<dbReference type="CDD" id="cd01948">
    <property type="entry name" value="EAL"/>
    <property type="match status" value="1"/>
</dbReference>
<dbReference type="HOGENOM" id="CLU_000445_70_50_7"/>
<feature type="domain" description="EAL" evidence="7">
    <location>
        <begin position="427"/>
        <end position="680"/>
    </location>
</feature>
<organism evidence="9 10">
    <name type="scientific">Nautilia profundicola (strain ATCC BAA-1463 / DSM 18972 / AmH)</name>
    <dbReference type="NCBI Taxonomy" id="598659"/>
    <lineage>
        <taxon>Bacteria</taxon>
        <taxon>Pseudomonadati</taxon>
        <taxon>Campylobacterota</taxon>
        <taxon>Epsilonproteobacteria</taxon>
        <taxon>Nautiliales</taxon>
        <taxon>Nautiliaceae</taxon>
        <taxon>Nautilia</taxon>
    </lineage>
</organism>
<dbReference type="InterPro" id="IPR035919">
    <property type="entry name" value="EAL_sf"/>
</dbReference>
<accession>B9L727</accession>
<evidence type="ECO:0000256" key="5">
    <source>
        <dbReference type="ARBA" id="ARBA00023136"/>
    </source>
</evidence>
<evidence type="ECO:0000256" key="3">
    <source>
        <dbReference type="ARBA" id="ARBA00022692"/>
    </source>
</evidence>
<evidence type="ECO:0000256" key="1">
    <source>
        <dbReference type="ARBA" id="ARBA00004651"/>
    </source>
</evidence>
<dbReference type="InterPro" id="IPR000160">
    <property type="entry name" value="GGDEF_dom"/>
</dbReference>
<dbReference type="PROSITE" id="PS50883">
    <property type="entry name" value="EAL"/>
    <property type="match status" value="1"/>
</dbReference>
<dbReference type="eggNOG" id="COG5001">
    <property type="taxonomic scope" value="Bacteria"/>
</dbReference>
<dbReference type="InterPro" id="IPR033480">
    <property type="entry name" value="sCache_2"/>
</dbReference>
<dbReference type="PANTHER" id="PTHR44757:SF2">
    <property type="entry name" value="BIOFILM ARCHITECTURE MAINTENANCE PROTEIN MBAA"/>
    <property type="match status" value="1"/>
</dbReference>
<dbReference type="FunFam" id="3.30.70.270:FF:000001">
    <property type="entry name" value="Diguanylate cyclase domain protein"/>
    <property type="match status" value="1"/>
</dbReference>
<dbReference type="Gene3D" id="3.20.20.450">
    <property type="entry name" value="EAL domain"/>
    <property type="match status" value="1"/>
</dbReference>
<dbReference type="Gene3D" id="3.30.70.270">
    <property type="match status" value="1"/>
</dbReference>
<dbReference type="PROSITE" id="PS50887">
    <property type="entry name" value="GGDEF"/>
    <property type="match status" value="1"/>
</dbReference>
<evidence type="ECO:0000256" key="6">
    <source>
        <dbReference type="SAM" id="Phobius"/>
    </source>
</evidence>
<protein>
    <submittedName>
        <fullName evidence="9">Diguanylate cyclase/phosphodiesterase</fullName>
    </submittedName>
</protein>
<dbReference type="CDD" id="cd18774">
    <property type="entry name" value="PDC2_HK_sensor"/>
    <property type="match status" value="1"/>
</dbReference>
<evidence type="ECO:0000313" key="9">
    <source>
        <dbReference type="EMBL" id="ACM92864.1"/>
    </source>
</evidence>
<dbReference type="AlphaFoldDB" id="B9L727"/>
<dbReference type="SUPFAM" id="SSF141868">
    <property type="entry name" value="EAL domain-like"/>
    <property type="match status" value="1"/>
</dbReference>
<keyword evidence="5 6" id="KW-0472">Membrane</keyword>
<evidence type="ECO:0000256" key="4">
    <source>
        <dbReference type="ARBA" id="ARBA00022989"/>
    </source>
</evidence>
<dbReference type="Pfam" id="PF00563">
    <property type="entry name" value="EAL"/>
    <property type="match status" value="1"/>
</dbReference>
<dbReference type="GO" id="GO:0005886">
    <property type="term" value="C:plasma membrane"/>
    <property type="evidence" value="ECO:0007669"/>
    <property type="project" value="UniProtKB-SubCell"/>
</dbReference>
<reference evidence="9 10" key="1">
    <citation type="journal article" date="2009" name="PLoS Genet.">
        <title>Adaptations to submarine hydrothermal environments exemplified by the genome of Nautilia profundicola.</title>
        <authorList>
            <person name="Campbell B.J."/>
            <person name="Smith J.L."/>
            <person name="Hanson T.E."/>
            <person name="Klotz M.G."/>
            <person name="Stein L.Y."/>
            <person name="Lee C.K."/>
            <person name="Wu D."/>
            <person name="Robinson J.M."/>
            <person name="Khouri H.M."/>
            <person name="Eisen J.A."/>
            <person name="Cary S.C."/>
        </authorList>
    </citation>
    <scope>NUCLEOTIDE SEQUENCE [LARGE SCALE GENOMIC DNA]</scope>
    <source>
        <strain evidence="10">ATCC BAA-1463 / DSM 18972 / AmH</strain>
    </source>
</reference>
<feature type="transmembrane region" description="Helical" evidence="6">
    <location>
        <begin position="12"/>
        <end position="36"/>
    </location>
</feature>
<dbReference type="Pfam" id="PF17200">
    <property type="entry name" value="sCache_2"/>
    <property type="match status" value="1"/>
</dbReference>
<comment type="subcellular location">
    <subcellularLocation>
        <location evidence="1">Cell membrane</location>
        <topology evidence="1">Multi-pass membrane protein</topology>
    </subcellularLocation>
</comment>
<dbReference type="Pfam" id="PF00990">
    <property type="entry name" value="GGDEF"/>
    <property type="match status" value="1"/>
</dbReference>
<sequence>MHKNKSKLIPKLIIALPVISVLISIILISIGTIYTIKHTFEKELKQTEEEFFKNLKYTTKQRIDLTFNVIDALYKNHTLDKNNTVLLIRNVMDKFRWPDNGYIFIFDSKGNTIYHINHAFIGQNRWNIERNGQKIVQMIINAALKHPEGTFVKYAAYFPNKKSMEKISYVKYYKPLDLVIGTGIYLNYLDKNLIAKKQKQKELLNDVIKIILLVSFISMIITMFIMYLLSIIVNKLFRVYDKTIQSEKHKLFIRANFDALTGLCNRECFMQKLKDAYYDSIRNNKKFAVLFIDIDYFKQINDTDGHKVGDKVLKILAERLKKSVRKTDVVSRFGGDEFLVLLKDIHSIEDVIIYTQRILEEIKKEIEINSKKYYVTGSIGISIYPDNGEDLDKLIIYADIAMYQSKNDGKDRFNFYNIDYNKKAEDYLSLKQEIMQGLKNKEFEIYFQPQFDKFEYLYGSEVLVRWNHPDKGFLYPEKFIPYAIELGLIDKIDLYVFEEAVKTYKHWYEKGYNPGVLSWNVTMCQLQKNDFFSEIKEIINKYKINPGILNLEITEESIMKNPQISIKMLNLIKELGISISVDDFGTGYSSLAYLKKLPIDKIKIDQSFISDIPYNRDDVIITKAIINLGKNLDLKVVAEGVKTKIQRQFVIDKGCDFIQGEYYSMPIDKNHFEEKYLKVIYGSEQI</sequence>
<evidence type="ECO:0000313" key="10">
    <source>
        <dbReference type="Proteomes" id="UP000000448"/>
    </source>
</evidence>
<dbReference type="SUPFAM" id="SSF55073">
    <property type="entry name" value="Nucleotide cyclase"/>
    <property type="match status" value="1"/>
</dbReference>
<keyword evidence="3 6" id="KW-0812">Transmembrane</keyword>
<dbReference type="eggNOG" id="COG4564">
    <property type="taxonomic scope" value="Bacteria"/>
</dbReference>
<dbReference type="InterPro" id="IPR001633">
    <property type="entry name" value="EAL_dom"/>
</dbReference>
<dbReference type="STRING" id="598659.NAMH_1799"/>
<dbReference type="RefSeq" id="WP_015901916.1">
    <property type="nucleotide sequence ID" value="NC_012115.1"/>
</dbReference>
<dbReference type="NCBIfam" id="TIGR00254">
    <property type="entry name" value="GGDEF"/>
    <property type="match status" value="1"/>
</dbReference>
<dbReference type="InterPro" id="IPR029787">
    <property type="entry name" value="Nucleotide_cyclase"/>
</dbReference>
<dbReference type="KEGG" id="nam:NAMH_1799"/>
<dbReference type="CDD" id="cd01949">
    <property type="entry name" value="GGDEF"/>
    <property type="match status" value="1"/>
</dbReference>
<gene>
    <name evidence="9" type="ordered locus">NAMH_1799</name>
</gene>
<dbReference type="SMART" id="SM01049">
    <property type="entry name" value="Cache_2"/>
    <property type="match status" value="1"/>
</dbReference>
<evidence type="ECO:0000259" key="8">
    <source>
        <dbReference type="PROSITE" id="PS50887"/>
    </source>
</evidence>
<dbReference type="Proteomes" id="UP000000448">
    <property type="component" value="Chromosome"/>
</dbReference>
<dbReference type="SMART" id="SM00267">
    <property type="entry name" value="GGDEF"/>
    <property type="match status" value="1"/>
</dbReference>
<dbReference type="InterPro" id="IPR043128">
    <property type="entry name" value="Rev_trsase/Diguanyl_cyclase"/>
</dbReference>
<feature type="domain" description="GGDEF" evidence="8">
    <location>
        <begin position="285"/>
        <end position="418"/>
    </location>
</feature>
<feature type="transmembrane region" description="Helical" evidence="6">
    <location>
        <begin position="210"/>
        <end position="233"/>
    </location>
</feature>
<proteinExistence type="predicted"/>
<dbReference type="SMART" id="SM00052">
    <property type="entry name" value="EAL"/>
    <property type="match status" value="1"/>
</dbReference>
<keyword evidence="2" id="KW-1003">Cell membrane</keyword>
<dbReference type="EMBL" id="CP001279">
    <property type="protein sequence ID" value="ACM92864.1"/>
    <property type="molecule type" value="Genomic_DNA"/>
</dbReference>
<dbReference type="GO" id="GO:0003824">
    <property type="term" value="F:catalytic activity"/>
    <property type="evidence" value="ECO:0007669"/>
    <property type="project" value="UniProtKB-ARBA"/>
</dbReference>
<evidence type="ECO:0000256" key="2">
    <source>
        <dbReference type="ARBA" id="ARBA00022475"/>
    </source>
</evidence>
<feature type="transmembrane region" description="Helical" evidence="6">
    <location>
        <begin position="172"/>
        <end position="189"/>
    </location>
</feature>
<keyword evidence="10" id="KW-1185">Reference proteome</keyword>
<name>B9L727_NAUPA</name>